<evidence type="ECO:0000256" key="4">
    <source>
        <dbReference type="SAM" id="MobiDB-lite"/>
    </source>
</evidence>
<keyword evidence="3" id="KW-0408">Iron</keyword>
<keyword evidence="1" id="KW-0349">Heme</keyword>
<keyword evidence="2" id="KW-0479">Metal-binding</keyword>
<feature type="region of interest" description="Disordered" evidence="4">
    <location>
        <begin position="243"/>
        <end position="273"/>
    </location>
</feature>
<name>A0AAD5RZW8_9PEZI</name>
<evidence type="ECO:0000256" key="1">
    <source>
        <dbReference type="ARBA" id="ARBA00022617"/>
    </source>
</evidence>
<accession>A0AAD5RZW8</accession>
<protein>
    <submittedName>
        <fullName evidence="5">Uncharacterized protein</fullName>
    </submittedName>
</protein>
<dbReference type="Gene3D" id="1.20.910.10">
    <property type="entry name" value="Heme oxygenase-like"/>
    <property type="match status" value="1"/>
</dbReference>
<organism evidence="5 6">
    <name type="scientific">Zalerion maritima</name>
    <dbReference type="NCBI Taxonomy" id="339359"/>
    <lineage>
        <taxon>Eukaryota</taxon>
        <taxon>Fungi</taxon>
        <taxon>Dikarya</taxon>
        <taxon>Ascomycota</taxon>
        <taxon>Pezizomycotina</taxon>
        <taxon>Sordariomycetes</taxon>
        <taxon>Lulworthiomycetidae</taxon>
        <taxon>Lulworthiales</taxon>
        <taxon>Lulworthiaceae</taxon>
        <taxon>Zalerion</taxon>
    </lineage>
</organism>
<keyword evidence="6" id="KW-1185">Reference proteome</keyword>
<gene>
    <name evidence="5" type="ORF">MKZ38_000881</name>
</gene>
<dbReference type="PANTHER" id="PTHR10720:SF0">
    <property type="entry name" value="HEME OXYGENASE"/>
    <property type="match status" value="1"/>
</dbReference>
<dbReference type="GO" id="GO:0004392">
    <property type="term" value="F:heme oxygenase (decyclizing) activity"/>
    <property type="evidence" value="ECO:0007669"/>
    <property type="project" value="InterPro"/>
</dbReference>
<feature type="compositionally biased region" description="Basic and acidic residues" evidence="4">
    <location>
        <begin position="81"/>
        <end position="98"/>
    </location>
</feature>
<dbReference type="SUPFAM" id="SSF48613">
    <property type="entry name" value="Heme oxygenase-like"/>
    <property type="match status" value="1"/>
</dbReference>
<evidence type="ECO:0000256" key="2">
    <source>
        <dbReference type="ARBA" id="ARBA00022723"/>
    </source>
</evidence>
<evidence type="ECO:0000313" key="6">
    <source>
        <dbReference type="Proteomes" id="UP001201980"/>
    </source>
</evidence>
<evidence type="ECO:0000313" key="5">
    <source>
        <dbReference type="EMBL" id="KAJ2906626.1"/>
    </source>
</evidence>
<sequence>MAQDYEVKNEAPSSLGDEINAATRKIHVRINRMIIARLFQALPPKTNDAMKFTQGMMGLASVYYNFEVPLFEFAKTGQGQMDKDQEDKDQENAEKQMGQDDGPARTCGACTREEFQEQLGQHQNHRRPSDMDMRWAAKAYEALNLKGLLRSPRIYEDVKALMRNQRAGGHYHVMDAFKMQLMNGQKSSRLRLKLERSPHLVIAHAWCLYMACHSGGQMIRQILLSMPVGFWLNEMKLVNGPDFHSWPAEEDGAKPPATPQIPESSRDDVGEEKASSLLPFEDMTSEKSGTNFFSFWELGPDEISKSDFKEGLKKIEHNFTPDKRKEIVEEAKSVFVEFERLITSLDVVCATDPKELDDSAANAWFRRASKNQHEADVDAP</sequence>
<dbReference type="PANTHER" id="PTHR10720">
    <property type="entry name" value="HEME OXYGENASE"/>
    <property type="match status" value="1"/>
</dbReference>
<dbReference type="InterPro" id="IPR016084">
    <property type="entry name" value="Haem_Oase-like_multi-hlx"/>
</dbReference>
<dbReference type="Proteomes" id="UP001201980">
    <property type="component" value="Unassembled WGS sequence"/>
</dbReference>
<dbReference type="InterPro" id="IPR016053">
    <property type="entry name" value="Haem_Oase-like"/>
</dbReference>
<feature type="compositionally biased region" description="Basic and acidic residues" evidence="4">
    <location>
        <begin position="264"/>
        <end position="273"/>
    </location>
</feature>
<dbReference type="Pfam" id="PF01126">
    <property type="entry name" value="Heme_oxygenase"/>
    <property type="match status" value="1"/>
</dbReference>
<evidence type="ECO:0000256" key="3">
    <source>
        <dbReference type="ARBA" id="ARBA00023004"/>
    </source>
</evidence>
<comment type="caution">
    <text evidence="5">The sequence shown here is derived from an EMBL/GenBank/DDBJ whole genome shotgun (WGS) entry which is preliminary data.</text>
</comment>
<dbReference type="GO" id="GO:0006788">
    <property type="term" value="P:heme oxidation"/>
    <property type="evidence" value="ECO:0007669"/>
    <property type="project" value="InterPro"/>
</dbReference>
<dbReference type="AlphaFoldDB" id="A0AAD5RZW8"/>
<dbReference type="CDD" id="cd19165">
    <property type="entry name" value="HemeO"/>
    <property type="match status" value="1"/>
</dbReference>
<dbReference type="InterPro" id="IPR002051">
    <property type="entry name" value="Haem_Oase"/>
</dbReference>
<dbReference type="GO" id="GO:0046872">
    <property type="term" value="F:metal ion binding"/>
    <property type="evidence" value="ECO:0007669"/>
    <property type="project" value="UniProtKB-KW"/>
</dbReference>
<dbReference type="EMBL" id="JAKWBI020000011">
    <property type="protein sequence ID" value="KAJ2906626.1"/>
    <property type="molecule type" value="Genomic_DNA"/>
</dbReference>
<proteinExistence type="predicted"/>
<feature type="region of interest" description="Disordered" evidence="4">
    <location>
        <begin position="78"/>
        <end position="106"/>
    </location>
</feature>
<reference evidence="5" key="1">
    <citation type="submission" date="2022-07" db="EMBL/GenBank/DDBJ databases">
        <title>Draft genome sequence of Zalerion maritima ATCC 34329, a (micro)plastics degrading marine fungus.</title>
        <authorList>
            <person name="Paco A."/>
            <person name="Goncalves M.F.M."/>
            <person name="Rocha-Santos T.A.P."/>
            <person name="Alves A."/>
        </authorList>
    </citation>
    <scope>NUCLEOTIDE SEQUENCE</scope>
    <source>
        <strain evidence="5">ATCC 34329</strain>
    </source>
</reference>